<evidence type="ECO:0000313" key="12">
    <source>
        <dbReference type="Proteomes" id="UP001596058"/>
    </source>
</evidence>
<comment type="caution">
    <text evidence="11">The sequence shown here is derived from an EMBL/GenBank/DDBJ whole genome shotgun (WGS) entry which is preliminary data.</text>
</comment>
<keyword evidence="5 11" id="KW-0560">Oxidoreductase</keyword>
<evidence type="ECO:0000256" key="1">
    <source>
        <dbReference type="ARBA" id="ARBA00008751"/>
    </source>
</evidence>
<dbReference type="GO" id="GO:0051213">
    <property type="term" value="F:dioxygenase activity"/>
    <property type="evidence" value="ECO:0007669"/>
    <property type="project" value="UniProtKB-KW"/>
</dbReference>
<dbReference type="EC" id="1.14.13.-" evidence="11"/>
<evidence type="ECO:0000256" key="5">
    <source>
        <dbReference type="ARBA" id="ARBA00023002"/>
    </source>
</evidence>
<name>A0ABW1CHK4_9ACTN</name>
<dbReference type="Gene3D" id="3.90.380.10">
    <property type="entry name" value="Naphthalene 1,2-dioxygenase Alpha Subunit, Chain A, domain 1"/>
    <property type="match status" value="1"/>
</dbReference>
<evidence type="ECO:0000256" key="7">
    <source>
        <dbReference type="ARBA" id="ARBA00023014"/>
    </source>
</evidence>
<organism evidence="11 12">
    <name type="scientific">Nonomuraea insulae</name>
    <dbReference type="NCBI Taxonomy" id="1616787"/>
    <lineage>
        <taxon>Bacteria</taxon>
        <taxon>Bacillati</taxon>
        <taxon>Actinomycetota</taxon>
        <taxon>Actinomycetes</taxon>
        <taxon>Streptosporangiales</taxon>
        <taxon>Streptosporangiaceae</taxon>
        <taxon>Nonomuraea</taxon>
    </lineage>
</organism>
<dbReference type="PRINTS" id="PR00090">
    <property type="entry name" value="RNGDIOXGNASE"/>
</dbReference>
<evidence type="ECO:0000256" key="8">
    <source>
        <dbReference type="ARBA" id="ARBA00023027"/>
    </source>
</evidence>
<dbReference type="InterPro" id="IPR036922">
    <property type="entry name" value="Rieske_2Fe-2S_sf"/>
</dbReference>
<evidence type="ECO:0000256" key="3">
    <source>
        <dbReference type="ARBA" id="ARBA00022723"/>
    </source>
</evidence>
<keyword evidence="8" id="KW-0520">NAD</keyword>
<dbReference type="EMBL" id="JBHSPA010000016">
    <property type="protein sequence ID" value="MFC5824632.1"/>
    <property type="molecule type" value="Genomic_DNA"/>
</dbReference>
<keyword evidence="6" id="KW-0408">Iron</keyword>
<dbReference type="Gene3D" id="2.102.10.10">
    <property type="entry name" value="Rieske [2Fe-2S] iron-sulphur domain"/>
    <property type="match status" value="1"/>
</dbReference>
<dbReference type="SUPFAM" id="SSF55961">
    <property type="entry name" value="Bet v1-like"/>
    <property type="match status" value="1"/>
</dbReference>
<sequence>MTRFADLIQPDRVHSAVFTSEDIYEAELENIFYRYWVFVAHESEIPQPGDYCTKWIGKKQLIVSRGADGEIGIFFNRCRHRGAAVCMDEYGNASFFRCPYHGWTYNSSGDLVGVPYPSRYDGLDKSSLGLARVPRVGSVAGFIFASMAEDGPTLTEHLGASAGFLEDFVKASPTGAVNLSAGTSKSMFWGNWKFVGMDGYHTNFTHKTVLDLRQRKQGGSYNRGAGNSDKSSNESWDLGNGHSRLDLTGKDKVAVGAASNTSIAAGIPDTEDGREYMRLMTETYGDDAPEVIRRSRDVHIHVWPNLQLIGSQVRVIRPLAAGRTEVMSYPAMLDGVPDSVNTERIRSFEWFSGVASFGTPDDTEIFERNQIGLQSDYIPWLVLARGLAVAPQEDGKLVGNVTDEVPQRAQMQAWLRAMSAGPEIAADVTTRTAEEAK</sequence>
<gene>
    <name evidence="11" type="ORF">ACFPZ3_12310</name>
</gene>
<evidence type="ECO:0000313" key="11">
    <source>
        <dbReference type="EMBL" id="MFC5824632.1"/>
    </source>
</evidence>
<dbReference type="Pfam" id="PF00848">
    <property type="entry name" value="Ring_hydroxyl_A"/>
    <property type="match status" value="1"/>
</dbReference>
<dbReference type="Proteomes" id="UP001596058">
    <property type="component" value="Unassembled WGS sequence"/>
</dbReference>
<dbReference type="PROSITE" id="PS00570">
    <property type="entry name" value="RING_HYDROXYL_ALPHA"/>
    <property type="match status" value="1"/>
</dbReference>
<accession>A0ABW1CHK4</accession>
<dbReference type="PANTHER" id="PTHR43756:SF1">
    <property type="entry name" value="3-PHENYLPROPIONATE_CINNAMIC ACID DIOXYGENASE SUBUNIT ALPHA"/>
    <property type="match status" value="1"/>
</dbReference>
<dbReference type="PROSITE" id="PS51296">
    <property type="entry name" value="RIESKE"/>
    <property type="match status" value="1"/>
</dbReference>
<keyword evidence="12" id="KW-1185">Reference proteome</keyword>
<keyword evidence="7" id="KW-0411">Iron-sulfur</keyword>
<dbReference type="InterPro" id="IPR015879">
    <property type="entry name" value="Ring_hydroxy_dOase_asu_C_dom"/>
</dbReference>
<dbReference type="Pfam" id="PF00355">
    <property type="entry name" value="Rieske"/>
    <property type="match status" value="1"/>
</dbReference>
<evidence type="ECO:0000256" key="2">
    <source>
        <dbReference type="ARBA" id="ARBA00022714"/>
    </source>
</evidence>
<evidence type="ECO:0000256" key="4">
    <source>
        <dbReference type="ARBA" id="ARBA00022964"/>
    </source>
</evidence>
<dbReference type="SUPFAM" id="SSF50022">
    <property type="entry name" value="ISP domain"/>
    <property type="match status" value="1"/>
</dbReference>
<dbReference type="InterPro" id="IPR001663">
    <property type="entry name" value="Rng_hydr_dOase-A"/>
</dbReference>
<proteinExistence type="inferred from homology"/>
<feature type="domain" description="Rieske" evidence="10">
    <location>
        <begin position="36"/>
        <end position="117"/>
    </location>
</feature>
<dbReference type="RefSeq" id="WP_379514157.1">
    <property type="nucleotide sequence ID" value="NZ_JBHSPA010000016.1"/>
</dbReference>
<dbReference type="InterPro" id="IPR015881">
    <property type="entry name" value="ARHD_Rieske_2Fe_2S"/>
</dbReference>
<evidence type="ECO:0000256" key="6">
    <source>
        <dbReference type="ARBA" id="ARBA00023004"/>
    </source>
</evidence>
<feature type="region of interest" description="Disordered" evidence="9">
    <location>
        <begin position="217"/>
        <end position="242"/>
    </location>
</feature>
<evidence type="ECO:0000259" key="10">
    <source>
        <dbReference type="PROSITE" id="PS51296"/>
    </source>
</evidence>
<keyword evidence="4 11" id="KW-0223">Dioxygenase</keyword>
<keyword evidence="3" id="KW-0479">Metal-binding</keyword>
<dbReference type="PANTHER" id="PTHR43756">
    <property type="entry name" value="CHOLINE MONOOXYGENASE, CHLOROPLASTIC"/>
    <property type="match status" value="1"/>
</dbReference>
<reference evidence="12" key="1">
    <citation type="journal article" date="2019" name="Int. J. Syst. Evol. Microbiol.">
        <title>The Global Catalogue of Microorganisms (GCM) 10K type strain sequencing project: providing services to taxonomists for standard genome sequencing and annotation.</title>
        <authorList>
            <consortium name="The Broad Institute Genomics Platform"/>
            <consortium name="The Broad Institute Genome Sequencing Center for Infectious Disease"/>
            <person name="Wu L."/>
            <person name="Ma J."/>
        </authorList>
    </citation>
    <scope>NUCLEOTIDE SEQUENCE [LARGE SCALE GENOMIC DNA]</scope>
    <source>
        <strain evidence="12">CCUG 53903</strain>
    </source>
</reference>
<evidence type="ECO:0000256" key="9">
    <source>
        <dbReference type="SAM" id="MobiDB-lite"/>
    </source>
</evidence>
<keyword evidence="2" id="KW-0001">2Fe-2S</keyword>
<protein>
    <submittedName>
        <fullName evidence="11">Aromatic ring-hydroxylating dioxygenase subunit alpha</fullName>
        <ecNumber evidence="11">1.14.13.-</ecNumber>
    </submittedName>
</protein>
<dbReference type="CDD" id="cd03469">
    <property type="entry name" value="Rieske_RO_Alpha_N"/>
    <property type="match status" value="1"/>
</dbReference>
<dbReference type="InterPro" id="IPR017941">
    <property type="entry name" value="Rieske_2Fe-2S"/>
</dbReference>
<comment type="similarity">
    <text evidence="1">Belongs to the bacterial ring-hydroxylating dioxygenase alpha subunit family.</text>
</comment>